<protein>
    <submittedName>
        <fullName evidence="2">DUF6397 family protein</fullName>
    </submittedName>
</protein>
<sequence>MTVAGDMCTEAAGVEAVSTTTPGTMAVGTAAQELRLKRGEFAIAVHLGLIRLIVRQDGGRPRVGHDELDRLRAQEGFPEALRARVRTVGTAKGAQQLGISPDRFTRLARAGCFTPITFYLNRYRAIVWLYLADELSGFAAREPRLLVGRSPAWLLGRLEGGTDCRARNWRSRRVERLLALTEDPWARAAVLAETLDPVQLAEVIDDPYERAYLARIRPEPAFGPTGPPLARETMAHLMRADEPDEMLWRRVSLVMELDNARETRPAPSPGGEWRDFAPPGDGRAPEPDVRADAGSVPANAAPDRAYVSVPESDPAPAPVPVSVPASVIGSRYGSEPDSVHVPTGVAKPAPGLLARIGLRRRVSKATGRQRPGRGRAPYGT</sequence>
<dbReference type="Proteomes" id="UP001596200">
    <property type="component" value="Unassembled WGS sequence"/>
</dbReference>
<accession>A0ABW1GH87</accession>
<evidence type="ECO:0000313" key="3">
    <source>
        <dbReference type="Proteomes" id="UP001596200"/>
    </source>
</evidence>
<feature type="region of interest" description="Disordered" evidence="1">
    <location>
        <begin position="360"/>
        <end position="380"/>
    </location>
</feature>
<dbReference type="InterPro" id="IPR045652">
    <property type="entry name" value="DUF6397"/>
</dbReference>
<dbReference type="Pfam" id="PF19934">
    <property type="entry name" value="DUF6397"/>
    <property type="match status" value="1"/>
</dbReference>
<reference evidence="3" key="1">
    <citation type="journal article" date="2019" name="Int. J. Syst. Evol. Microbiol.">
        <title>The Global Catalogue of Microorganisms (GCM) 10K type strain sequencing project: providing services to taxonomists for standard genome sequencing and annotation.</title>
        <authorList>
            <consortium name="The Broad Institute Genomics Platform"/>
            <consortium name="The Broad Institute Genome Sequencing Center for Infectious Disease"/>
            <person name="Wu L."/>
            <person name="Ma J."/>
        </authorList>
    </citation>
    <scope>NUCLEOTIDE SEQUENCE [LARGE SCALE GENOMIC DNA]</scope>
    <source>
        <strain evidence="3">JCM 4147</strain>
    </source>
</reference>
<comment type="caution">
    <text evidence="2">The sequence shown here is derived from an EMBL/GenBank/DDBJ whole genome shotgun (WGS) entry which is preliminary data.</text>
</comment>
<proteinExistence type="predicted"/>
<keyword evidence="3" id="KW-1185">Reference proteome</keyword>
<organism evidence="2 3">
    <name type="scientific">Streptomyces pulveraceus</name>
    <dbReference type="NCBI Taxonomy" id="68258"/>
    <lineage>
        <taxon>Bacteria</taxon>
        <taxon>Bacillati</taxon>
        <taxon>Actinomycetota</taxon>
        <taxon>Actinomycetes</taxon>
        <taxon>Kitasatosporales</taxon>
        <taxon>Streptomycetaceae</taxon>
        <taxon>Streptomyces</taxon>
    </lineage>
</organism>
<dbReference type="EMBL" id="JBHSPU010000006">
    <property type="protein sequence ID" value="MFC5913012.1"/>
    <property type="molecule type" value="Genomic_DNA"/>
</dbReference>
<feature type="region of interest" description="Disordered" evidence="1">
    <location>
        <begin position="259"/>
        <end position="298"/>
    </location>
</feature>
<evidence type="ECO:0000313" key="2">
    <source>
        <dbReference type="EMBL" id="MFC5913012.1"/>
    </source>
</evidence>
<evidence type="ECO:0000256" key="1">
    <source>
        <dbReference type="SAM" id="MobiDB-lite"/>
    </source>
</evidence>
<gene>
    <name evidence="2" type="ORF">ACFP1B_06145</name>
</gene>
<name>A0ABW1GH87_9ACTN</name>
<dbReference type="RefSeq" id="WP_386419742.1">
    <property type="nucleotide sequence ID" value="NZ_BAAATU010000018.1"/>
</dbReference>